<dbReference type="Pfam" id="PF16690">
    <property type="entry name" value="MMACHC"/>
    <property type="match status" value="1"/>
</dbReference>
<comment type="cofactor">
    <cofactor evidence="1">
        <name>FMN</name>
        <dbReference type="ChEBI" id="CHEBI:58210"/>
    </cofactor>
</comment>
<accession>A0A812B869</accession>
<dbReference type="EMBL" id="CAHIKZ030000401">
    <property type="protein sequence ID" value="CAE1172260.1"/>
    <property type="molecule type" value="Genomic_DNA"/>
</dbReference>
<evidence type="ECO:0000256" key="7">
    <source>
        <dbReference type="ARBA" id="ARBA00022643"/>
    </source>
</evidence>
<dbReference type="Proteomes" id="UP000597762">
    <property type="component" value="Unassembled WGS sequence"/>
</dbReference>
<dbReference type="GO" id="GO:0009235">
    <property type="term" value="P:cobalamin metabolic process"/>
    <property type="evidence" value="ECO:0007669"/>
    <property type="project" value="TreeGrafter"/>
</dbReference>
<evidence type="ECO:0000256" key="1">
    <source>
        <dbReference type="ARBA" id="ARBA00001917"/>
    </source>
</evidence>
<reference evidence="12" key="1">
    <citation type="submission" date="2021-01" db="EMBL/GenBank/DDBJ databases">
        <authorList>
            <person name="Li R."/>
            <person name="Bekaert M."/>
        </authorList>
    </citation>
    <scope>NUCLEOTIDE SEQUENCE</scope>
    <source>
        <strain evidence="12">Farmed</strain>
    </source>
</reference>
<comment type="caution">
    <text evidence="12">The sequence shown here is derived from an EMBL/GenBank/DDBJ whole genome shotgun (WGS) entry which is preliminary data.</text>
</comment>
<evidence type="ECO:0000256" key="6">
    <source>
        <dbReference type="ARBA" id="ARBA00022630"/>
    </source>
</evidence>
<keyword evidence="13" id="KW-1185">Reference proteome</keyword>
<evidence type="ECO:0000256" key="11">
    <source>
        <dbReference type="ARBA" id="ARBA00031313"/>
    </source>
</evidence>
<dbReference type="GO" id="GO:0032451">
    <property type="term" value="F:demethylase activity"/>
    <property type="evidence" value="ECO:0007669"/>
    <property type="project" value="TreeGrafter"/>
</dbReference>
<evidence type="ECO:0000256" key="8">
    <source>
        <dbReference type="ARBA" id="ARBA00022827"/>
    </source>
</evidence>
<keyword evidence="9" id="KW-0521">NADP</keyword>
<keyword evidence="7" id="KW-0288">FMN</keyword>
<keyword evidence="8" id="KW-0274">FAD</keyword>
<evidence type="ECO:0000256" key="3">
    <source>
        <dbReference type="ARBA" id="ARBA00004496"/>
    </source>
</evidence>
<comment type="similarity">
    <text evidence="4">Belongs to the MMACHC family.</text>
</comment>
<proteinExistence type="inferred from homology"/>
<comment type="subcellular location">
    <subcellularLocation>
        <location evidence="3">Cytoplasm</location>
    </subcellularLocation>
</comment>
<evidence type="ECO:0000256" key="10">
    <source>
        <dbReference type="ARBA" id="ARBA00023002"/>
    </source>
</evidence>
<keyword evidence="12" id="KW-0808">Transferase</keyword>
<organism evidence="12 13">
    <name type="scientific">Acanthosepion pharaonis</name>
    <name type="common">Pharaoh cuttlefish</name>
    <name type="synonym">Sepia pharaonis</name>
    <dbReference type="NCBI Taxonomy" id="158019"/>
    <lineage>
        <taxon>Eukaryota</taxon>
        <taxon>Metazoa</taxon>
        <taxon>Spiralia</taxon>
        <taxon>Lophotrochozoa</taxon>
        <taxon>Mollusca</taxon>
        <taxon>Cephalopoda</taxon>
        <taxon>Coleoidea</taxon>
        <taxon>Decapodiformes</taxon>
        <taxon>Sepiida</taxon>
        <taxon>Sepiina</taxon>
        <taxon>Sepiidae</taxon>
        <taxon>Acanthosepion</taxon>
    </lineage>
</organism>
<evidence type="ECO:0000256" key="9">
    <source>
        <dbReference type="ARBA" id="ARBA00022857"/>
    </source>
</evidence>
<comment type="cofactor">
    <cofactor evidence="2">
        <name>FAD</name>
        <dbReference type="ChEBI" id="CHEBI:57692"/>
    </cofactor>
</comment>
<name>A0A812B869_ACAPH</name>
<gene>
    <name evidence="12" type="ORF">SPHA_11974</name>
</gene>
<protein>
    <recommendedName>
        <fullName evidence="11">Cyanocobalamin reductase (cyanide-eliminating)</fullName>
    </recommendedName>
</protein>
<evidence type="ECO:0000256" key="2">
    <source>
        <dbReference type="ARBA" id="ARBA00001974"/>
    </source>
</evidence>
<sequence length="273" mass="32619">MSEKRTSSAADINKIIQDAKSVFSSNIVEIYAFKVDWYNNLVAPKYKLDYKNDTVALIFFTIPYVFNESFIPFLCNYKEMVVHKSWEKFIHYNMEKVQQMLKKEYHLKIPDEDIMYSFDTECGHAKILVQTAGHIAAGAYYYQRRDVIPDPWPKNKTIYGVSIHPLYGGYFSLDAVIILRNIYDPKMIKKPPPDVVKSHAKRVELLTLYNDYYQNQKWRDIIPVQRKYTDEHMKYVMTYGEERENYVKRLINGHCRGRQDLRLLYFKKYIFNF</sequence>
<dbReference type="GO" id="GO:0071949">
    <property type="term" value="F:FAD binding"/>
    <property type="evidence" value="ECO:0007669"/>
    <property type="project" value="TreeGrafter"/>
</dbReference>
<keyword evidence="5" id="KW-0963">Cytoplasm</keyword>
<dbReference type="AlphaFoldDB" id="A0A812B869"/>
<dbReference type="OrthoDB" id="409189at2759"/>
<dbReference type="GO" id="GO:0016740">
    <property type="term" value="F:transferase activity"/>
    <property type="evidence" value="ECO:0007669"/>
    <property type="project" value="UniProtKB-KW"/>
</dbReference>
<evidence type="ECO:0000256" key="5">
    <source>
        <dbReference type="ARBA" id="ARBA00022490"/>
    </source>
</evidence>
<keyword evidence="6" id="KW-0285">Flavoprotein</keyword>
<dbReference type="PANTHER" id="PTHR31457:SF2">
    <property type="entry name" value="CYANOCOBALAMIN REDUCTASE _ ALKYLCOBALAMIN DEALKYLASE"/>
    <property type="match status" value="1"/>
</dbReference>
<evidence type="ECO:0000313" key="13">
    <source>
        <dbReference type="Proteomes" id="UP000597762"/>
    </source>
</evidence>
<dbReference type="GO" id="GO:0005737">
    <property type="term" value="C:cytoplasm"/>
    <property type="evidence" value="ECO:0007669"/>
    <property type="project" value="UniProtKB-SubCell"/>
</dbReference>
<evidence type="ECO:0000256" key="4">
    <source>
        <dbReference type="ARBA" id="ARBA00007762"/>
    </source>
</evidence>
<evidence type="ECO:0000313" key="12">
    <source>
        <dbReference type="EMBL" id="CAE1172260.1"/>
    </source>
</evidence>
<dbReference type="PANTHER" id="PTHR31457">
    <property type="entry name" value="METHYLMALONIC ACIDURIA AND HOMOCYSTINURIA TYPE C PROTEIN"/>
    <property type="match status" value="1"/>
</dbReference>
<dbReference type="GO" id="GO:0033787">
    <property type="term" value="F:cyanocobalamin reductase (cyanide-eliminating) (NADP+) activity"/>
    <property type="evidence" value="ECO:0007669"/>
    <property type="project" value="TreeGrafter"/>
</dbReference>
<keyword evidence="10 12" id="KW-0560">Oxidoreductase</keyword>
<dbReference type="InterPro" id="IPR032037">
    <property type="entry name" value="MMACHC"/>
</dbReference>
<dbReference type="CDD" id="cd12959">
    <property type="entry name" value="MMACHC-like"/>
    <property type="match status" value="1"/>
</dbReference>